<reference evidence="2 3" key="1">
    <citation type="journal article" date="2008" name="Nature">
        <title>The genome of the choanoflagellate Monosiga brevicollis and the origin of metazoans.</title>
        <authorList>
            <consortium name="JGI Sequencing"/>
            <person name="King N."/>
            <person name="Westbrook M.J."/>
            <person name="Young S.L."/>
            <person name="Kuo A."/>
            <person name="Abedin M."/>
            <person name="Chapman J."/>
            <person name="Fairclough S."/>
            <person name="Hellsten U."/>
            <person name="Isogai Y."/>
            <person name="Letunic I."/>
            <person name="Marr M."/>
            <person name="Pincus D."/>
            <person name="Putnam N."/>
            <person name="Rokas A."/>
            <person name="Wright K.J."/>
            <person name="Zuzow R."/>
            <person name="Dirks W."/>
            <person name="Good M."/>
            <person name="Goodstein D."/>
            <person name="Lemons D."/>
            <person name="Li W."/>
            <person name="Lyons J.B."/>
            <person name="Morris A."/>
            <person name="Nichols S."/>
            <person name="Richter D.J."/>
            <person name="Salamov A."/>
            <person name="Bork P."/>
            <person name="Lim W.A."/>
            <person name="Manning G."/>
            <person name="Miller W.T."/>
            <person name="McGinnis W."/>
            <person name="Shapiro H."/>
            <person name="Tjian R."/>
            <person name="Grigoriev I.V."/>
            <person name="Rokhsar D."/>
        </authorList>
    </citation>
    <scope>NUCLEOTIDE SEQUENCE [LARGE SCALE GENOMIC DNA]</scope>
    <source>
        <strain evidence="3">MX1 / ATCC 50154</strain>
    </source>
</reference>
<proteinExistence type="predicted"/>
<dbReference type="Proteomes" id="UP000001357">
    <property type="component" value="Unassembled WGS sequence"/>
</dbReference>
<organism evidence="2 3">
    <name type="scientific">Monosiga brevicollis</name>
    <name type="common">Choanoflagellate</name>
    <dbReference type="NCBI Taxonomy" id="81824"/>
    <lineage>
        <taxon>Eukaryota</taxon>
        <taxon>Choanoflagellata</taxon>
        <taxon>Craspedida</taxon>
        <taxon>Salpingoecidae</taxon>
        <taxon>Monosiga</taxon>
    </lineage>
</organism>
<dbReference type="GeneID" id="5893277"/>
<sequence length="157" mass="17497">MYSRGFEDWHASSRRENGDAGASVIALADLARIRVWTRRDPSYRSESGSDACSVRSNSISDLAISVDDDAALREARLSLSESQEQAIILTTTQTVNEHRPRPRALSINRKSPPPHPTFLSRRSSLRNRRPSLPSAPPCHVQRRSIRVLPALPNISAF</sequence>
<keyword evidence="3" id="KW-1185">Reference proteome</keyword>
<dbReference type="EMBL" id="CH991561">
    <property type="protein sequence ID" value="EDQ87076.1"/>
    <property type="molecule type" value="Genomic_DNA"/>
</dbReference>
<dbReference type="InParanoid" id="A9V5P3"/>
<name>A9V5P3_MONBE</name>
<feature type="region of interest" description="Disordered" evidence="1">
    <location>
        <begin position="93"/>
        <end position="138"/>
    </location>
</feature>
<dbReference type="RefSeq" id="XP_001748019.1">
    <property type="nucleotide sequence ID" value="XM_001747967.1"/>
</dbReference>
<gene>
    <name evidence="2" type="ORF">MONBRDRAFT_10258</name>
</gene>
<evidence type="ECO:0000313" key="3">
    <source>
        <dbReference type="Proteomes" id="UP000001357"/>
    </source>
</evidence>
<protein>
    <submittedName>
        <fullName evidence="2">Uncharacterized protein</fullName>
    </submittedName>
</protein>
<evidence type="ECO:0000313" key="2">
    <source>
        <dbReference type="EMBL" id="EDQ87076.1"/>
    </source>
</evidence>
<accession>A9V5P3</accession>
<dbReference type="AlphaFoldDB" id="A9V5P3"/>
<dbReference type="KEGG" id="mbr:MONBRDRAFT_10258"/>
<evidence type="ECO:0000256" key="1">
    <source>
        <dbReference type="SAM" id="MobiDB-lite"/>
    </source>
</evidence>